<dbReference type="PANTHER" id="PTHR48101">
    <property type="entry name" value="METHYLMALONYL-COA MUTASE, MITOCHONDRIAL-RELATED"/>
    <property type="match status" value="1"/>
</dbReference>
<feature type="domain" description="Methylmalonyl-CoA mutase alpha/beta chain catalytic" evidence="1">
    <location>
        <begin position="187"/>
        <end position="440"/>
    </location>
</feature>
<protein>
    <submittedName>
        <fullName evidence="2">Methylmalonyl-CoA mutase family protein</fullName>
    </submittedName>
</protein>
<name>A0ABW5J401_9BACT</name>
<keyword evidence="3" id="KW-1185">Reference proteome</keyword>
<evidence type="ECO:0000259" key="1">
    <source>
        <dbReference type="Pfam" id="PF01642"/>
    </source>
</evidence>
<dbReference type="InterPro" id="IPR016176">
    <property type="entry name" value="Cbl-dep_enz_cat"/>
</dbReference>
<organism evidence="2 3">
    <name type="scientific">Emticicia soli</name>
    <dbReference type="NCBI Taxonomy" id="2027878"/>
    <lineage>
        <taxon>Bacteria</taxon>
        <taxon>Pseudomonadati</taxon>
        <taxon>Bacteroidota</taxon>
        <taxon>Cytophagia</taxon>
        <taxon>Cytophagales</taxon>
        <taxon>Leadbetterellaceae</taxon>
        <taxon>Emticicia</taxon>
    </lineage>
</organism>
<gene>
    <name evidence="2" type="ORF">ACFSR2_06605</name>
</gene>
<dbReference type="Pfam" id="PF01642">
    <property type="entry name" value="MM_CoA_mutase"/>
    <property type="match status" value="1"/>
</dbReference>
<dbReference type="SUPFAM" id="SSF51703">
    <property type="entry name" value="Cobalamin (vitamin B12)-dependent enzymes"/>
    <property type="match status" value="1"/>
</dbReference>
<comment type="caution">
    <text evidence="2">The sequence shown here is derived from an EMBL/GenBank/DDBJ whole genome shotgun (WGS) entry which is preliminary data.</text>
</comment>
<dbReference type="RefSeq" id="WP_340239726.1">
    <property type="nucleotide sequence ID" value="NZ_JBBEWC010000014.1"/>
</dbReference>
<reference evidence="3" key="1">
    <citation type="journal article" date="2019" name="Int. J. Syst. Evol. Microbiol.">
        <title>The Global Catalogue of Microorganisms (GCM) 10K type strain sequencing project: providing services to taxonomists for standard genome sequencing and annotation.</title>
        <authorList>
            <consortium name="The Broad Institute Genomics Platform"/>
            <consortium name="The Broad Institute Genome Sequencing Center for Infectious Disease"/>
            <person name="Wu L."/>
            <person name="Ma J."/>
        </authorList>
    </citation>
    <scope>NUCLEOTIDE SEQUENCE [LARGE SCALE GENOMIC DNA]</scope>
    <source>
        <strain evidence="3">KCTC 52344</strain>
    </source>
</reference>
<dbReference type="Proteomes" id="UP001597510">
    <property type="component" value="Unassembled WGS sequence"/>
</dbReference>
<evidence type="ECO:0000313" key="3">
    <source>
        <dbReference type="Proteomes" id="UP001597510"/>
    </source>
</evidence>
<sequence>MAKNFFDEFPESTKKIWEAQVTKDLKGKNFEETLVWQTPEGISVQPYYSEEDISSLPLESIQQAQAGKKTLNWQNRPIAKFSQEKPSNKLFIDILQNGANALIIDFADTDINQIDFVKLLDKIKLSDTPIYFKTLYNEALLSTLSKYIHYQPKGGLIYDSLGSFFAGKAKIDDSTWESTKNLISQCTVYPGFTAITIRSDTFHNAGANAVQELAFTLATATTYLDKLSDLGLSIEQIVAKLEFSLAIGPNYFMEIAKIRSLRLLWSKILEAYNCNATSCQINCQTSYFYDSTLDAHTNMLRATTEAMSAVIGGCDSLTIHGYDAVSSASYNEMSERIARNISVLLSDESYLGKSLDVSAGSYYIENLTTDLSTKAWDLFLDIEQKGGMLQAFETGFVQTAIAKAYEQKVELLKNGKVMVGVNKFISPKDTPRQAPAQADTDTHFLANKRIAAIFE</sequence>
<dbReference type="Gene3D" id="3.20.20.240">
    <property type="entry name" value="Methylmalonyl-CoA mutase"/>
    <property type="match status" value="1"/>
</dbReference>
<accession>A0ABW5J401</accession>
<dbReference type="EMBL" id="JBHULC010000006">
    <property type="protein sequence ID" value="MFD2520546.1"/>
    <property type="molecule type" value="Genomic_DNA"/>
</dbReference>
<evidence type="ECO:0000313" key="2">
    <source>
        <dbReference type="EMBL" id="MFD2520546.1"/>
    </source>
</evidence>
<proteinExistence type="predicted"/>
<dbReference type="PANTHER" id="PTHR48101:SF1">
    <property type="entry name" value="METHYLMALONYL-COA MUTASE, LARGE SUBUNIT"/>
    <property type="match status" value="1"/>
</dbReference>
<dbReference type="InterPro" id="IPR006099">
    <property type="entry name" value="MeMalonylCoA_mutase_a/b_cat"/>
</dbReference>